<dbReference type="Pfam" id="PF00455">
    <property type="entry name" value="DeoRC"/>
    <property type="match status" value="1"/>
</dbReference>
<dbReference type="Pfam" id="PF08220">
    <property type="entry name" value="HTH_DeoR"/>
    <property type="match status" value="1"/>
</dbReference>
<dbReference type="InterPro" id="IPR036390">
    <property type="entry name" value="WH_DNA-bd_sf"/>
</dbReference>
<dbReference type="GO" id="GO:0003700">
    <property type="term" value="F:DNA-binding transcription factor activity"/>
    <property type="evidence" value="ECO:0007669"/>
    <property type="project" value="InterPro"/>
</dbReference>
<keyword evidence="2" id="KW-0678">Repressor</keyword>
<keyword evidence="3" id="KW-0805">Transcription regulation</keyword>
<dbReference type="PRINTS" id="PR00037">
    <property type="entry name" value="HTHLACR"/>
</dbReference>
<feature type="compositionally biased region" description="Basic and acidic residues" evidence="7">
    <location>
        <begin position="262"/>
        <end position="281"/>
    </location>
</feature>
<evidence type="ECO:0000313" key="10">
    <source>
        <dbReference type="Proteomes" id="UP000276055"/>
    </source>
</evidence>
<evidence type="ECO:0000256" key="3">
    <source>
        <dbReference type="ARBA" id="ARBA00023015"/>
    </source>
</evidence>
<sequence length="281" mass="30384">MIHPMKQPAAVRRRRIVELVGQGEYLRPADIAAQMSVSGETVRRDLMALERSGELKRIHGGAMAPARLVDREPDRAIRSTENRAEKEEIAAVVASMISDTDTIFLDVGTTVEAVAMALPVTFHGIVITNSLSVGSILGVRPGVELYVLGGRVRTGEMTTYGPEVLAQVRSFNANWAFLGAGGVDVTAGFTDYASEDVPTKQLMIQQSAKAYALAVGEKLGRTAFRHVCGLDKLSGIITDSKTSRTDIEALQEAGIEVLQPESKARASWRADEEPAVRNHKT</sequence>
<protein>
    <recommendedName>
        <fullName evidence="1">Lactose phosphotransferase system repressor</fullName>
    </recommendedName>
</protein>
<dbReference type="AlphaFoldDB" id="A0A495EA43"/>
<dbReference type="EMBL" id="RBIR01000009">
    <property type="protein sequence ID" value="RKR13790.1"/>
    <property type="molecule type" value="Genomic_DNA"/>
</dbReference>
<feature type="domain" description="HTH deoR-type" evidence="8">
    <location>
        <begin position="9"/>
        <end position="64"/>
    </location>
</feature>
<evidence type="ECO:0000256" key="4">
    <source>
        <dbReference type="ARBA" id="ARBA00023125"/>
    </source>
</evidence>
<gene>
    <name evidence="9" type="ORF">C8D78_3452</name>
</gene>
<evidence type="ECO:0000256" key="6">
    <source>
        <dbReference type="ARBA" id="ARBA00024937"/>
    </source>
</evidence>
<dbReference type="InterPro" id="IPR037171">
    <property type="entry name" value="NagB/RpiA_transferase-like"/>
</dbReference>
<dbReference type="RefSeq" id="WP_120955051.1">
    <property type="nucleotide sequence ID" value="NZ_RBIR01000009.1"/>
</dbReference>
<dbReference type="InterPro" id="IPR014036">
    <property type="entry name" value="DeoR-like_C"/>
</dbReference>
<evidence type="ECO:0000256" key="1">
    <source>
        <dbReference type="ARBA" id="ARBA00021390"/>
    </source>
</evidence>
<evidence type="ECO:0000256" key="2">
    <source>
        <dbReference type="ARBA" id="ARBA00022491"/>
    </source>
</evidence>
<dbReference type="PROSITE" id="PS51000">
    <property type="entry name" value="HTH_DEOR_2"/>
    <property type="match status" value="1"/>
</dbReference>
<dbReference type="PANTHER" id="PTHR30363:SF4">
    <property type="entry name" value="GLYCEROL-3-PHOSPHATE REGULON REPRESSOR"/>
    <property type="match status" value="1"/>
</dbReference>
<dbReference type="InterPro" id="IPR001034">
    <property type="entry name" value="DeoR_HTH"/>
</dbReference>
<comment type="function">
    <text evidence="6">Repressor of the lactose catabolism operon. Galactose-6-phosphate is the inducer.</text>
</comment>
<reference evidence="9 10" key="1">
    <citation type="submission" date="2018-10" db="EMBL/GenBank/DDBJ databases">
        <title>Genomic Encyclopedia of Type Strains, Phase IV (KMG-IV): sequencing the most valuable type-strain genomes for metagenomic binning, comparative biology and taxonomic classification.</title>
        <authorList>
            <person name="Goeker M."/>
        </authorList>
    </citation>
    <scope>NUCLEOTIDE SEQUENCE [LARGE SCALE GENOMIC DNA]</scope>
    <source>
        <strain evidence="9 10">DSM 25586</strain>
    </source>
</reference>
<dbReference type="PANTHER" id="PTHR30363">
    <property type="entry name" value="HTH-TYPE TRANSCRIPTIONAL REGULATOR SRLR-RELATED"/>
    <property type="match status" value="1"/>
</dbReference>
<dbReference type="GO" id="GO:0003677">
    <property type="term" value="F:DNA binding"/>
    <property type="evidence" value="ECO:0007669"/>
    <property type="project" value="UniProtKB-KW"/>
</dbReference>
<comment type="caution">
    <text evidence="9">The sequence shown here is derived from an EMBL/GenBank/DDBJ whole genome shotgun (WGS) entry which is preliminary data.</text>
</comment>
<keyword evidence="4" id="KW-0238">DNA-binding</keyword>
<accession>A0A495EA43</accession>
<name>A0A495EA43_9MICC</name>
<dbReference type="PROSITE" id="PS00894">
    <property type="entry name" value="HTH_DEOR_1"/>
    <property type="match status" value="1"/>
</dbReference>
<dbReference type="SMART" id="SM00420">
    <property type="entry name" value="HTH_DEOR"/>
    <property type="match status" value="1"/>
</dbReference>
<organism evidence="9 10">
    <name type="scientific">Arthrobacter oryzae</name>
    <dbReference type="NCBI Taxonomy" id="409290"/>
    <lineage>
        <taxon>Bacteria</taxon>
        <taxon>Bacillati</taxon>
        <taxon>Actinomycetota</taxon>
        <taxon>Actinomycetes</taxon>
        <taxon>Micrococcales</taxon>
        <taxon>Micrococcaceae</taxon>
        <taxon>Arthrobacter</taxon>
    </lineage>
</organism>
<dbReference type="SMART" id="SM01134">
    <property type="entry name" value="DeoRC"/>
    <property type="match status" value="1"/>
</dbReference>
<evidence type="ECO:0000313" key="9">
    <source>
        <dbReference type="EMBL" id="RKR13790.1"/>
    </source>
</evidence>
<dbReference type="SUPFAM" id="SSF46785">
    <property type="entry name" value="Winged helix' DNA-binding domain"/>
    <property type="match status" value="1"/>
</dbReference>
<dbReference type="InterPro" id="IPR050313">
    <property type="entry name" value="Carb_Metab_HTH_regulators"/>
</dbReference>
<evidence type="ECO:0000256" key="5">
    <source>
        <dbReference type="ARBA" id="ARBA00023163"/>
    </source>
</evidence>
<evidence type="ECO:0000256" key="7">
    <source>
        <dbReference type="SAM" id="MobiDB-lite"/>
    </source>
</evidence>
<evidence type="ECO:0000259" key="8">
    <source>
        <dbReference type="PROSITE" id="PS51000"/>
    </source>
</evidence>
<dbReference type="OrthoDB" id="7688673at2"/>
<dbReference type="Proteomes" id="UP000276055">
    <property type="component" value="Unassembled WGS sequence"/>
</dbReference>
<proteinExistence type="predicted"/>
<feature type="region of interest" description="Disordered" evidence="7">
    <location>
        <begin position="261"/>
        <end position="281"/>
    </location>
</feature>
<dbReference type="InterPro" id="IPR018356">
    <property type="entry name" value="Tscrpt_reg_HTH_DeoR_CS"/>
</dbReference>
<keyword evidence="5" id="KW-0804">Transcription</keyword>
<dbReference type="SUPFAM" id="SSF100950">
    <property type="entry name" value="NagB/RpiA/CoA transferase-like"/>
    <property type="match status" value="1"/>
</dbReference>